<dbReference type="PANTHER" id="PTHR10869">
    <property type="entry name" value="PROLYL 4-HYDROXYLASE ALPHA SUBUNIT"/>
    <property type="match status" value="1"/>
</dbReference>
<dbReference type="SMART" id="SM00702">
    <property type="entry name" value="P4Hc"/>
    <property type="match status" value="1"/>
</dbReference>
<dbReference type="PROSITE" id="PS51471">
    <property type="entry name" value="FE2OG_OXY"/>
    <property type="match status" value="1"/>
</dbReference>
<dbReference type="GO" id="GO:0005506">
    <property type="term" value="F:iron ion binding"/>
    <property type="evidence" value="ECO:0007669"/>
    <property type="project" value="InterPro"/>
</dbReference>
<dbReference type="GO" id="GO:0004656">
    <property type="term" value="F:procollagen-proline 4-dioxygenase activity"/>
    <property type="evidence" value="ECO:0007669"/>
    <property type="project" value="TreeGrafter"/>
</dbReference>
<comment type="caution">
    <text evidence="9">The sequence shown here is derived from an EMBL/GenBank/DDBJ whole genome shotgun (WGS) entry which is preliminary data.</text>
</comment>
<sequence>MAASTSTGQQSAQQAVTPQLRQWIIAQAQAGCRPEDVLAAMQAAGWNEDVAIRALEDTLAQHLASPSAAAPAPTPVAPARTTQVARRAEPEPQATAVPEPSLAGEPTVLWAGDRQVQVLMTSKLPRVVVFGGFLSDEECDQLVALASPRMARSETVVNLTGGSEVNDVRTSDGMFFQRAENELCDRIERRIATLVNWPVENGEGLQVLHYRPGAQYEPHYDYFDPSHPGTATILARGGQRVGTLVMYLNTPEAGGGTTFPDAGLYVAPRKGNAVFFSYDRPHSATRTLHGGAPVIAGEKWVATKWMRQGEFI</sequence>
<comment type="cofactor">
    <cofactor evidence="1">
        <name>L-ascorbate</name>
        <dbReference type="ChEBI" id="CHEBI:38290"/>
    </cofactor>
</comment>
<evidence type="ECO:0000256" key="7">
    <source>
        <dbReference type="SAM" id="MobiDB-lite"/>
    </source>
</evidence>
<protein>
    <submittedName>
        <fullName evidence="9">2OG-Fe(II) oxygenase</fullName>
    </submittedName>
</protein>
<dbReference type="InterPro" id="IPR005123">
    <property type="entry name" value="Oxoglu/Fe-dep_dioxygenase_dom"/>
</dbReference>
<dbReference type="RefSeq" id="WP_210854593.1">
    <property type="nucleotide sequence ID" value="NZ_JAGQDD010000009.1"/>
</dbReference>
<evidence type="ECO:0000256" key="5">
    <source>
        <dbReference type="ARBA" id="ARBA00023002"/>
    </source>
</evidence>
<dbReference type="AlphaFoldDB" id="A0A940YFN9"/>
<dbReference type="InterPro" id="IPR006620">
    <property type="entry name" value="Pro_4_hyd_alph"/>
</dbReference>
<evidence type="ECO:0000256" key="3">
    <source>
        <dbReference type="ARBA" id="ARBA00022896"/>
    </source>
</evidence>
<dbReference type="InterPro" id="IPR045054">
    <property type="entry name" value="P4HA-like"/>
</dbReference>
<keyword evidence="3" id="KW-0847">Vitamin C</keyword>
<feature type="region of interest" description="Disordered" evidence="7">
    <location>
        <begin position="64"/>
        <end position="101"/>
    </location>
</feature>
<organism evidence="9 10">
    <name type="scientific">Ideonella alba</name>
    <dbReference type="NCBI Taxonomy" id="2824118"/>
    <lineage>
        <taxon>Bacteria</taxon>
        <taxon>Pseudomonadati</taxon>
        <taxon>Pseudomonadota</taxon>
        <taxon>Betaproteobacteria</taxon>
        <taxon>Burkholderiales</taxon>
        <taxon>Sphaerotilaceae</taxon>
        <taxon>Ideonella</taxon>
    </lineage>
</organism>
<keyword evidence="2" id="KW-0479">Metal-binding</keyword>
<evidence type="ECO:0000313" key="9">
    <source>
        <dbReference type="EMBL" id="MBQ0931625.1"/>
    </source>
</evidence>
<accession>A0A940YFN9</accession>
<dbReference type="EMBL" id="JAGQDD010000009">
    <property type="protein sequence ID" value="MBQ0931625.1"/>
    <property type="molecule type" value="Genomic_DNA"/>
</dbReference>
<dbReference type="GO" id="GO:0031418">
    <property type="term" value="F:L-ascorbic acid binding"/>
    <property type="evidence" value="ECO:0007669"/>
    <property type="project" value="UniProtKB-KW"/>
</dbReference>
<evidence type="ECO:0000259" key="8">
    <source>
        <dbReference type="PROSITE" id="PS51471"/>
    </source>
</evidence>
<keyword evidence="4" id="KW-0223">Dioxygenase</keyword>
<feature type="domain" description="Fe2OG dioxygenase" evidence="8">
    <location>
        <begin position="201"/>
        <end position="308"/>
    </location>
</feature>
<dbReference type="Pfam" id="PF13640">
    <property type="entry name" value="2OG-FeII_Oxy_3"/>
    <property type="match status" value="1"/>
</dbReference>
<evidence type="ECO:0000256" key="4">
    <source>
        <dbReference type="ARBA" id="ARBA00022964"/>
    </source>
</evidence>
<gene>
    <name evidence="9" type="ORF">KAK03_14150</name>
</gene>
<dbReference type="PANTHER" id="PTHR10869:SF246">
    <property type="entry name" value="TRANSMEMBRANE PROLYL 4-HYDROXYLASE"/>
    <property type="match status" value="1"/>
</dbReference>
<evidence type="ECO:0000256" key="1">
    <source>
        <dbReference type="ARBA" id="ARBA00001961"/>
    </source>
</evidence>
<reference evidence="9 10" key="1">
    <citation type="submission" date="2021-04" db="EMBL/GenBank/DDBJ databases">
        <title>The genome sequence of Ideonella sp. 3Y2.</title>
        <authorList>
            <person name="Liu Y."/>
        </authorList>
    </citation>
    <scope>NUCLEOTIDE SEQUENCE [LARGE SCALE GENOMIC DNA]</scope>
    <source>
        <strain evidence="9 10">3Y2</strain>
    </source>
</reference>
<dbReference type="InterPro" id="IPR044862">
    <property type="entry name" value="Pro_4_hyd_alph_FE2OG_OXY"/>
</dbReference>
<dbReference type="Proteomes" id="UP000676246">
    <property type="component" value="Unassembled WGS sequence"/>
</dbReference>
<evidence type="ECO:0000256" key="6">
    <source>
        <dbReference type="ARBA" id="ARBA00023004"/>
    </source>
</evidence>
<proteinExistence type="predicted"/>
<keyword evidence="6" id="KW-0408">Iron</keyword>
<name>A0A940YFN9_9BURK</name>
<keyword evidence="10" id="KW-1185">Reference proteome</keyword>
<keyword evidence="5" id="KW-0560">Oxidoreductase</keyword>
<feature type="compositionally biased region" description="Low complexity" evidence="7">
    <location>
        <begin position="64"/>
        <end position="85"/>
    </location>
</feature>
<evidence type="ECO:0000313" key="10">
    <source>
        <dbReference type="Proteomes" id="UP000676246"/>
    </source>
</evidence>
<evidence type="ECO:0000256" key="2">
    <source>
        <dbReference type="ARBA" id="ARBA00022723"/>
    </source>
</evidence>
<dbReference type="Gene3D" id="2.60.120.620">
    <property type="entry name" value="q2cbj1_9rhob like domain"/>
    <property type="match status" value="1"/>
</dbReference>